<dbReference type="Gene3D" id="3.10.50.40">
    <property type="match status" value="1"/>
</dbReference>
<comment type="catalytic activity">
    <reaction evidence="1 5 6">
        <text>[protein]-peptidylproline (omega=180) = [protein]-peptidylproline (omega=0)</text>
        <dbReference type="Rhea" id="RHEA:16237"/>
        <dbReference type="Rhea" id="RHEA-COMP:10747"/>
        <dbReference type="Rhea" id="RHEA-COMP:10748"/>
        <dbReference type="ChEBI" id="CHEBI:83833"/>
        <dbReference type="ChEBI" id="CHEBI:83834"/>
        <dbReference type="EC" id="5.2.1.8"/>
    </reaction>
</comment>
<dbReference type="EC" id="5.2.1.8" evidence="6"/>
<evidence type="ECO:0000256" key="6">
    <source>
        <dbReference type="RuleBase" id="RU003915"/>
    </source>
</evidence>
<dbReference type="PANTHER" id="PTHR43811:SF57">
    <property type="entry name" value="FKBP-TYPE PEPTIDYL-PROLYL CIS-TRANS ISOMERASE FKPA-RELATED"/>
    <property type="match status" value="1"/>
</dbReference>
<keyword evidence="8" id="KW-0732">Signal</keyword>
<feature type="signal peptide" evidence="8">
    <location>
        <begin position="1"/>
        <end position="24"/>
    </location>
</feature>
<evidence type="ECO:0000256" key="5">
    <source>
        <dbReference type="PROSITE-ProRule" id="PRU00277"/>
    </source>
</evidence>
<dbReference type="InterPro" id="IPR036944">
    <property type="entry name" value="PPIase_FKBP_N_sf"/>
</dbReference>
<feature type="domain" description="PPIase FKBP-type" evidence="9">
    <location>
        <begin position="134"/>
        <end position="220"/>
    </location>
</feature>
<gene>
    <name evidence="10" type="ORF">RFH51_13150</name>
</gene>
<protein>
    <recommendedName>
        <fullName evidence="6">Peptidyl-prolyl cis-trans isomerase</fullName>
        <ecNumber evidence="6">5.2.1.8</ecNumber>
    </recommendedName>
</protein>
<comment type="caution">
    <text evidence="10">The sequence shown here is derived from an EMBL/GenBank/DDBJ whole genome shotgun (WGS) entry which is preliminary data.</text>
</comment>
<dbReference type="Pfam" id="PF01346">
    <property type="entry name" value="FKBP_N"/>
    <property type="match status" value="1"/>
</dbReference>
<dbReference type="SUPFAM" id="SSF54534">
    <property type="entry name" value="FKBP-like"/>
    <property type="match status" value="1"/>
</dbReference>
<feature type="coiled-coil region" evidence="7">
    <location>
        <begin position="72"/>
        <end position="99"/>
    </location>
</feature>
<dbReference type="InterPro" id="IPR000774">
    <property type="entry name" value="PPIase_FKBP_N"/>
</dbReference>
<evidence type="ECO:0000256" key="2">
    <source>
        <dbReference type="ARBA" id="ARBA00006577"/>
    </source>
</evidence>
<dbReference type="GO" id="GO:0003755">
    <property type="term" value="F:peptidyl-prolyl cis-trans isomerase activity"/>
    <property type="evidence" value="ECO:0007669"/>
    <property type="project" value="UniProtKB-UniRule"/>
</dbReference>
<dbReference type="Pfam" id="PF00254">
    <property type="entry name" value="FKBP_C"/>
    <property type="match status" value="1"/>
</dbReference>
<dbReference type="GO" id="GO:0006457">
    <property type="term" value="P:protein folding"/>
    <property type="evidence" value="ECO:0007669"/>
    <property type="project" value="InterPro"/>
</dbReference>
<comment type="similarity">
    <text evidence="2 6">Belongs to the FKBP-type PPIase family.</text>
</comment>
<accession>A0AAW8JHY8</accession>
<dbReference type="AlphaFoldDB" id="A0AAW8JHY8"/>
<dbReference type="Gene3D" id="1.10.287.460">
    <property type="entry name" value="Peptidyl-prolyl cis-trans isomerase, FKBP-type, N-terminal domain"/>
    <property type="match status" value="1"/>
</dbReference>
<reference evidence="10" key="1">
    <citation type="submission" date="2023-08" db="EMBL/GenBank/DDBJ databases">
        <title>Emergence of clinically-relevant ST2 carbapenem-resistant Acinetobacter baumannii strains in hospital sewages in Zhejiang, East of China.</title>
        <authorList>
            <person name="Kaichao C."/>
            <person name="Zhang R."/>
        </authorList>
    </citation>
    <scope>NUCLEOTIDE SEQUENCE</scope>
    <source>
        <strain evidence="10">M-SY-60</strain>
    </source>
</reference>
<evidence type="ECO:0000256" key="8">
    <source>
        <dbReference type="SAM" id="SignalP"/>
    </source>
</evidence>
<feature type="chain" id="PRO_5043375920" description="Peptidyl-prolyl cis-trans isomerase" evidence="8">
    <location>
        <begin position="25"/>
        <end position="223"/>
    </location>
</feature>
<evidence type="ECO:0000256" key="3">
    <source>
        <dbReference type="ARBA" id="ARBA00023110"/>
    </source>
</evidence>
<keyword evidence="4 5" id="KW-0413">Isomerase</keyword>
<proteinExistence type="inferred from homology"/>
<evidence type="ECO:0000259" key="9">
    <source>
        <dbReference type="PROSITE" id="PS50059"/>
    </source>
</evidence>
<dbReference type="Proteomes" id="UP001243195">
    <property type="component" value="Unassembled WGS sequence"/>
</dbReference>
<keyword evidence="7" id="KW-0175">Coiled coil</keyword>
<evidence type="ECO:0000313" key="10">
    <source>
        <dbReference type="EMBL" id="MDQ9072401.1"/>
    </source>
</evidence>
<keyword evidence="3 5" id="KW-0697">Rotamase</keyword>
<dbReference type="PROSITE" id="PS50059">
    <property type="entry name" value="FKBP_PPIASE"/>
    <property type="match status" value="1"/>
</dbReference>
<dbReference type="FunFam" id="3.10.50.40:FF:000006">
    <property type="entry name" value="Peptidyl-prolyl cis-trans isomerase"/>
    <property type="match status" value="1"/>
</dbReference>
<evidence type="ECO:0000256" key="1">
    <source>
        <dbReference type="ARBA" id="ARBA00000971"/>
    </source>
</evidence>
<dbReference type="EMBL" id="JAVIDA010000019">
    <property type="protein sequence ID" value="MDQ9072401.1"/>
    <property type="molecule type" value="Genomic_DNA"/>
</dbReference>
<evidence type="ECO:0000256" key="7">
    <source>
        <dbReference type="SAM" id="Coils"/>
    </source>
</evidence>
<dbReference type="InterPro" id="IPR001179">
    <property type="entry name" value="PPIase_FKBP_dom"/>
</dbReference>
<name>A0AAW8JHY8_9GAMM</name>
<sequence>MINKIFSYSLLTSALLLSHSVVFADSTIDKISYALGYEVSKQTPDSTNIEQFIAGIKDASQKKPSKYTDQELQQAYLEYQKIESKNQEIEAKKNLALSEDFLKKNALKSGVKTTKSGLQYKITQQGTGKSPNKSDIVRVQYKGQLTDGTVFDSSYDREGPIEFPLDQVIAGWTEGLQLLKEGGKMVLYIPPKLAYGEEGVSGSIPANSVLIFDVELLKILPNK</sequence>
<dbReference type="InterPro" id="IPR046357">
    <property type="entry name" value="PPIase_dom_sf"/>
</dbReference>
<dbReference type="RefSeq" id="WP_308956790.1">
    <property type="nucleotide sequence ID" value="NZ_JAVICY010000022.1"/>
</dbReference>
<evidence type="ECO:0000313" key="11">
    <source>
        <dbReference type="Proteomes" id="UP001243195"/>
    </source>
</evidence>
<organism evidence="10 11">
    <name type="scientific">Acinetobacter gerneri</name>
    <dbReference type="NCBI Taxonomy" id="202952"/>
    <lineage>
        <taxon>Bacteria</taxon>
        <taxon>Pseudomonadati</taxon>
        <taxon>Pseudomonadota</taxon>
        <taxon>Gammaproteobacteria</taxon>
        <taxon>Moraxellales</taxon>
        <taxon>Moraxellaceae</taxon>
        <taxon>Acinetobacter</taxon>
    </lineage>
</organism>
<evidence type="ECO:0000256" key="4">
    <source>
        <dbReference type="ARBA" id="ARBA00023235"/>
    </source>
</evidence>
<dbReference type="PANTHER" id="PTHR43811">
    <property type="entry name" value="FKBP-TYPE PEPTIDYL-PROLYL CIS-TRANS ISOMERASE FKPA"/>
    <property type="match status" value="1"/>
</dbReference>